<evidence type="ECO:0000313" key="1">
    <source>
        <dbReference type="EMBL" id="MDD7968712.1"/>
    </source>
</evidence>
<name>A0ABT5T0R4_9PSEU</name>
<dbReference type="RefSeq" id="WP_274203241.1">
    <property type="nucleotide sequence ID" value="NZ_JAQZAO010000014.1"/>
</dbReference>
<organism evidence="1 2">
    <name type="scientific">Actinomycetospora lemnae</name>
    <dbReference type="NCBI Taxonomy" id="3019891"/>
    <lineage>
        <taxon>Bacteria</taxon>
        <taxon>Bacillati</taxon>
        <taxon>Actinomycetota</taxon>
        <taxon>Actinomycetes</taxon>
        <taxon>Pseudonocardiales</taxon>
        <taxon>Pseudonocardiaceae</taxon>
        <taxon>Actinomycetospora</taxon>
    </lineage>
</organism>
<dbReference type="EMBL" id="JAQZAO010000014">
    <property type="protein sequence ID" value="MDD7968712.1"/>
    <property type="molecule type" value="Genomic_DNA"/>
</dbReference>
<evidence type="ECO:0000313" key="2">
    <source>
        <dbReference type="Proteomes" id="UP001300763"/>
    </source>
</evidence>
<dbReference type="Proteomes" id="UP001300763">
    <property type="component" value="Unassembled WGS sequence"/>
</dbReference>
<reference evidence="1 2" key="1">
    <citation type="submission" date="2023-02" db="EMBL/GenBank/DDBJ databases">
        <title>Genome sequencing required for Actinomycetospora new species description.</title>
        <authorList>
            <person name="Saimee Y."/>
            <person name="Duangmal K."/>
        </authorList>
    </citation>
    <scope>NUCLEOTIDE SEQUENCE [LARGE SCALE GENOMIC DNA]</scope>
    <source>
        <strain evidence="1 2">DW7H6</strain>
    </source>
</reference>
<sequence>MAAVAYAAGALAVITDAGQPPARRAALTGLAAFMAVGTVLNGVSRSPGERLLWAPYCAATAVLAWRARPEAQGTRATSVITGGR</sequence>
<comment type="caution">
    <text evidence="1">The sequence shown here is derived from an EMBL/GenBank/DDBJ whole genome shotgun (WGS) entry which is preliminary data.</text>
</comment>
<protein>
    <submittedName>
        <fullName evidence="1">Uncharacterized protein</fullName>
    </submittedName>
</protein>
<keyword evidence="2" id="KW-1185">Reference proteome</keyword>
<proteinExistence type="predicted"/>
<gene>
    <name evidence="1" type="ORF">PGB27_25475</name>
</gene>
<accession>A0ABT5T0R4</accession>